<dbReference type="PANTHER" id="PTHR34595:SF7">
    <property type="entry name" value="SLL1039 PROTEIN"/>
    <property type="match status" value="1"/>
</dbReference>
<gene>
    <name evidence="2" type="ORF">AWC06_00910</name>
</gene>
<keyword evidence="3" id="KW-1185">Reference proteome</keyword>
<sequence length="325" mass="36260">MLARNAEALYWIGRYVERADDTARILDVTVHQLLEDSSVDPDHTCRVLLNVLGIEPPQTELDVWSLADLVAFRRNIAGGCSIVDAISAARENARSAREVTSTETWECLNTTYNALGERVRAAKRLGPHEFLSFIEGRAAMFAGLADSTLSRDDGYRFMMLGRAIERVDMTVRLLLSRVGDSASSPAWVTVLRSAGAHDTYLRTYRGVLDANRVVEFMLLDRLFPRSVFYSLKLAEHNLDELMPNPHSRVGATAEAQRLLGRARSELEFVQPGALLESLEMRLAGLQKTCHDVGEALALQYFHVVPWVAWSDAGQRHPLPARQGKT</sequence>
<dbReference type="STRING" id="1260918.AWC06_00910"/>
<feature type="domain" description="DUF403" evidence="1">
    <location>
        <begin position="1"/>
        <end position="301"/>
    </location>
</feature>
<comment type="caution">
    <text evidence="2">The sequence shown here is derived from an EMBL/GenBank/DDBJ whole genome shotgun (WGS) entry which is preliminary data.</text>
</comment>
<accession>A0A1X1UIZ1</accession>
<dbReference type="AlphaFoldDB" id="A0A1X1UIZ1"/>
<dbReference type="EMBL" id="LQOW01000031">
    <property type="protein sequence ID" value="ORV56803.1"/>
    <property type="molecule type" value="Genomic_DNA"/>
</dbReference>
<dbReference type="OrthoDB" id="9803532at2"/>
<dbReference type="InterPro" id="IPR051680">
    <property type="entry name" value="ATP-dep_Glu-Cys_Ligase-2"/>
</dbReference>
<protein>
    <recommendedName>
        <fullName evidence="1">DUF403 domain-containing protein</fullName>
    </recommendedName>
</protein>
<proteinExistence type="predicted"/>
<dbReference type="InterPro" id="IPR007296">
    <property type="entry name" value="DUF403"/>
</dbReference>
<dbReference type="PANTHER" id="PTHR34595">
    <property type="entry name" value="BLR5612 PROTEIN"/>
    <property type="match status" value="1"/>
</dbReference>
<evidence type="ECO:0000313" key="2">
    <source>
        <dbReference type="EMBL" id="ORV56803.1"/>
    </source>
</evidence>
<reference evidence="2 3" key="1">
    <citation type="submission" date="2016-01" db="EMBL/GenBank/DDBJ databases">
        <title>The new phylogeny of the genus Mycobacterium.</title>
        <authorList>
            <person name="Tarcisio F."/>
            <person name="Conor M."/>
            <person name="Antonella G."/>
            <person name="Elisabetta G."/>
            <person name="Giulia F.S."/>
            <person name="Sara T."/>
            <person name="Anna F."/>
            <person name="Clotilde B."/>
            <person name="Roberto B."/>
            <person name="Veronica D.S."/>
            <person name="Fabio R."/>
            <person name="Monica P."/>
            <person name="Olivier J."/>
            <person name="Enrico T."/>
            <person name="Nicola S."/>
        </authorList>
    </citation>
    <scope>NUCLEOTIDE SEQUENCE [LARGE SCALE GENOMIC DNA]</scope>
    <source>
        <strain evidence="2 3">DSM 45731</strain>
    </source>
</reference>
<evidence type="ECO:0000313" key="3">
    <source>
        <dbReference type="Proteomes" id="UP000194000"/>
    </source>
</evidence>
<dbReference type="Pfam" id="PF04168">
    <property type="entry name" value="Alpha-E"/>
    <property type="match status" value="1"/>
</dbReference>
<organism evidence="2 3">
    <name type="scientific">Mycobacterium fragae</name>
    <dbReference type="NCBI Taxonomy" id="1260918"/>
    <lineage>
        <taxon>Bacteria</taxon>
        <taxon>Bacillati</taxon>
        <taxon>Actinomycetota</taxon>
        <taxon>Actinomycetes</taxon>
        <taxon>Mycobacteriales</taxon>
        <taxon>Mycobacteriaceae</taxon>
        <taxon>Mycobacterium</taxon>
    </lineage>
</organism>
<dbReference type="Proteomes" id="UP000194000">
    <property type="component" value="Unassembled WGS sequence"/>
</dbReference>
<dbReference type="RefSeq" id="WP_085199612.1">
    <property type="nucleotide sequence ID" value="NZ_JACKVI010000012.1"/>
</dbReference>
<evidence type="ECO:0000259" key="1">
    <source>
        <dbReference type="Pfam" id="PF04168"/>
    </source>
</evidence>
<name>A0A1X1UIZ1_9MYCO</name>